<protein>
    <submittedName>
        <fullName evidence="15">TonB-linked outer membrane protein, SusC/RagA family</fullName>
    </submittedName>
</protein>
<dbReference type="GO" id="GO:0015344">
    <property type="term" value="F:siderophore uptake transmembrane transporter activity"/>
    <property type="evidence" value="ECO:0007669"/>
    <property type="project" value="TreeGrafter"/>
</dbReference>
<evidence type="ECO:0000259" key="14">
    <source>
        <dbReference type="Pfam" id="PF07715"/>
    </source>
</evidence>
<organism evidence="15 16">
    <name type="scientific">Parapedobacter composti</name>
    <dbReference type="NCBI Taxonomy" id="623281"/>
    <lineage>
        <taxon>Bacteria</taxon>
        <taxon>Pseudomonadati</taxon>
        <taxon>Bacteroidota</taxon>
        <taxon>Sphingobacteriia</taxon>
        <taxon>Sphingobacteriales</taxon>
        <taxon>Sphingobacteriaceae</taxon>
        <taxon>Parapedobacter</taxon>
    </lineage>
</organism>
<evidence type="ECO:0000259" key="13">
    <source>
        <dbReference type="Pfam" id="PF00593"/>
    </source>
</evidence>
<evidence type="ECO:0000256" key="1">
    <source>
        <dbReference type="ARBA" id="ARBA00004571"/>
    </source>
</evidence>
<dbReference type="OrthoDB" id="9768177at2"/>
<dbReference type="InterPro" id="IPR036942">
    <property type="entry name" value="Beta-barrel_TonB_sf"/>
</dbReference>
<evidence type="ECO:0000256" key="5">
    <source>
        <dbReference type="ARBA" id="ARBA00022729"/>
    </source>
</evidence>
<keyword evidence="9 10" id="KW-0998">Cell outer membrane</keyword>
<dbReference type="SUPFAM" id="SSF49464">
    <property type="entry name" value="Carboxypeptidase regulatory domain-like"/>
    <property type="match status" value="1"/>
</dbReference>
<evidence type="ECO:0000256" key="9">
    <source>
        <dbReference type="ARBA" id="ARBA00023237"/>
    </source>
</evidence>
<evidence type="ECO:0000256" key="7">
    <source>
        <dbReference type="ARBA" id="ARBA00023136"/>
    </source>
</evidence>
<dbReference type="RefSeq" id="WP_090973973.1">
    <property type="nucleotide sequence ID" value="NZ_FOLL01000011.1"/>
</dbReference>
<keyword evidence="7 10" id="KW-0472">Membrane</keyword>
<comment type="subcellular location">
    <subcellularLocation>
        <location evidence="1 10">Cell outer membrane</location>
        <topology evidence="1 10">Multi-pass membrane protein</topology>
    </subcellularLocation>
</comment>
<dbReference type="PANTHER" id="PTHR30069">
    <property type="entry name" value="TONB-DEPENDENT OUTER MEMBRANE RECEPTOR"/>
    <property type="match status" value="1"/>
</dbReference>
<evidence type="ECO:0000256" key="2">
    <source>
        <dbReference type="ARBA" id="ARBA00022448"/>
    </source>
</evidence>
<evidence type="ECO:0000256" key="10">
    <source>
        <dbReference type="PROSITE-ProRule" id="PRU01360"/>
    </source>
</evidence>
<evidence type="ECO:0000313" key="15">
    <source>
        <dbReference type="EMBL" id="SFC43286.1"/>
    </source>
</evidence>
<dbReference type="InterPro" id="IPR023997">
    <property type="entry name" value="TonB-dep_OMP_SusC/RagA_CS"/>
</dbReference>
<dbReference type="PANTHER" id="PTHR30069:SF29">
    <property type="entry name" value="HEMOGLOBIN AND HEMOGLOBIN-HAPTOGLOBIN-BINDING PROTEIN 1-RELATED"/>
    <property type="match status" value="1"/>
</dbReference>
<sequence length="1003" mass="110203">MSKTLRWLSIVLVFLTHGVYAQQITVSGVVTMQGTGEPAAGASVQVKGTSVGTSTGQDGAYSISVTKGQTLVFSFIGAIAEERVVGDDGVINVSLSEDASLMDEVVVTALGIERDRKTLTYSVQNIKGDDMRAANQPNLINALQGQIAGAQISSSGGSPGLPSEIILRGSTTLTGDNQPLFIVDGIRVNNSSSNFTVNRIADINPEDIEDISILKGAAAAALYGIDAASGAIIITTKKGRQGVLQVNGAYRSFVETLGRTPRQQGVYTVGLGGTYDESSGSSWGRKFRYDEPVYNNIDRFFETGLTHDLNLNVNGGSERLQYYVSGGYRNAGSTIPNTEQERISLLVKGTAKLSTKMTLTTSANYVKNNIQEGLGGASAGGWINSILTYPLMYDILQYQHPNGEPYYVYQEQEDPRNARISPMWGVMKNPRNNNVDRVIINGNLDYKPLDWITLSYRLGQDYTNSSYRTVTMPGTPGTYFDGRVTDSKGITKFVTSTFNSTFDRTFWDDFRATFILGFNSEYYDGHTLAYAANNFLVRDIPSPNVVERNDLSLTESWLRRQRYAVYGDFRVEYKNLLSLGITGRNDWSSTLPKHSRTFYSPSYSGSFTYSELFNPDDWYGKLRVSYARVGKDAPIYRTNTNLNQVVTVGGGFSVNATGGNPDLKPELTSELEVGTELSFFRGRLNMDFTRYVKETKDMIMTPRVPLPSGYVIKTFNLGSLRNKGVELSVNAIPIRNQDFTWSTTVNGWRNTSEMLEFAGDIVTFKYTNAQLNAGVAATTLGDAVLGIVGTDYQRTEEGYVIVGDDGYPLIDGTERYIGNREPEFNIGWLNKLSYKGFNLSFMWDFRFGGDILNASRQRMMSVGTAYDIGVWRDREFVFNGVVAQQDGSYIKNATPVVLDYSFFANNYYQVGTNFVEKVNWARVRFITLGYSLPKAWAARLGVSNLGLELSAQNPILITNYSGGDPEVNSAGPNAGGTGASTMGVDNGAIPLPRTYSFGLTVSL</sequence>
<dbReference type="Gene3D" id="2.60.40.1120">
    <property type="entry name" value="Carboxypeptidase-like, regulatory domain"/>
    <property type="match status" value="1"/>
</dbReference>
<dbReference type="InterPro" id="IPR039426">
    <property type="entry name" value="TonB-dep_rcpt-like"/>
</dbReference>
<name>A0A1I1J4B7_9SPHI</name>
<feature type="signal peptide" evidence="12">
    <location>
        <begin position="1"/>
        <end position="21"/>
    </location>
</feature>
<evidence type="ECO:0000313" key="16">
    <source>
        <dbReference type="Proteomes" id="UP000199577"/>
    </source>
</evidence>
<evidence type="ECO:0000256" key="4">
    <source>
        <dbReference type="ARBA" id="ARBA00022692"/>
    </source>
</evidence>
<dbReference type="Pfam" id="PF13715">
    <property type="entry name" value="CarbopepD_reg_2"/>
    <property type="match status" value="1"/>
</dbReference>
<keyword evidence="16" id="KW-1185">Reference proteome</keyword>
<evidence type="ECO:0000256" key="12">
    <source>
        <dbReference type="SAM" id="SignalP"/>
    </source>
</evidence>
<reference evidence="15 16" key="1">
    <citation type="submission" date="2016-10" db="EMBL/GenBank/DDBJ databases">
        <authorList>
            <person name="de Groot N.N."/>
        </authorList>
    </citation>
    <scope>NUCLEOTIDE SEQUENCE [LARGE SCALE GENOMIC DNA]</scope>
    <source>
        <strain evidence="15 16">DSM 22900</strain>
    </source>
</reference>
<evidence type="ECO:0000256" key="6">
    <source>
        <dbReference type="ARBA" id="ARBA00023077"/>
    </source>
</evidence>
<dbReference type="Pfam" id="PF00593">
    <property type="entry name" value="TonB_dep_Rec_b-barrel"/>
    <property type="match status" value="1"/>
</dbReference>
<keyword evidence="8" id="KW-0675">Receptor</keyword>
<dbReference type="NCBIfam" id="TIGR04056">
    <property type="entry name" value="OMP_RagA_SusC"/>
    <property type="match status" value="1"/>
</dbReference>
<evidence type="ECO:0000256" key="3">
    <source>
        <dbReference type="ARBA" id="ARBA00022452"/>
    </source>
</evidence>
<dbReference type="InterPro" id="IPR008969">
    <property type="entry name" value="CarboxyPept-like_regulatory"/>
</dbReference>
<accession>A0A1I1J4B7</accession>
<feature type="chain" id="PRO_5011721496" evidence="12">
    <location>
        <begin position="22"/>
        <end position="1003"/>
    </location>
</feature>
<keyword evidence="3 10" id="KW-1134">Transmembrane beta strand</keyword>
<feature type="domain" description="TonB-dependent receptor plug" evidence="14">
    <location>
        <begin position="117"/>
        <end position="231"/>
    </location>
</feature>
<dbReference type="Gene3D" id="2.170.130.10">
    <property type="entry name" value="TonB-dependent receptor, plug domain"/>
    <property type="match status" value="1"/>
</dbReference>
<proteinExistence type="inferred from homology"/>
<dbReference type="InterPro" id="IPR037066">
    <property type="entry name" value="Plug_dom_sf"/>
</dbReference>
<keyword evidence="4 10" id="KW-0812">Transmembrane</keyword>
<dbReference type="GO" id="GO:0009279">
    <property type="term" value="C:cell outer membrane"/>
    <property type="evidence" value="ECO:0007669"/>
    <property type="project" value="UniProtKB-SubCell"/>
</dbReference>
<dbReference type="NCBIfam" id="TIGR04057">
    <property type="entry name" value="SusC_RagA_signa"/>
    <property type="match status" value="1"/>
</dbReference>
<comment type="similarity">
    <text evidence="10 11">Belongs to the TonB-dependent receptor family.</text>
</comment>
<evidence type="ECO:0000256" key="11">
    <source>
        <dbReference type="RuleBase" id="RU003357"/>
    </source>
</evidence>
<dbReference type="AlphaFoldDB" id="A0A1I1J4B7"/>
<dbReference type="GO" id="GO:0044718">
    <property type="term" value="P:siderophore transmembrane transport"/>
    <property type="evidence" value="ECO:0007669"/>
    <property type="project" value="TreeGrafter"/>
</dbReference>
<dbReference type="InterPro" id="IPR023996">
    <property type="entry name" value="TonB-dep_OMP_SusC/RagA"/>
</dbReference>
<dbReference type="InterPro" id="IPR000531">
    <property type="entry name" value="Beta-barrel_TonB"/>
</dbReference>
<dbReference type="InterPro" id="IPR012910">
    <property type="entry name" value="Plug_dom"/>
</dbReference>
<dbReference type="SUPFAM" id="SSF56935">
    <property type="entry name" value="Porins"/>
    <property type="match status" value="1"/>
</dbReference>
<dbReference type="PROSITE" id="PS52016">
    <property type="entry name" value="TONB_DEPENDENT_REC_3"/>
    <property type="match status" value="1"/>
</dbReference>
<dbReference type="Pfam" id="PF07715">
    <property type="entry name" value="Plug"/>
    <property type="match status" value="1"/>
</dbReference>
<keyword evidence="2 10" id="KW-0813">Transport</keyword>
<dbReference type="EMBL" id="FOLL01000011">
    <property type="protein sequence ID" value="SFC43286.1"/>
    <property type="molecule type" value="Genomic_DNA"/>
</dbReference>
<dbReference type="Proteomes" id="UP000199577">
    <property type="component" value="Unassembled WGS sequence"/>
</dbReference>
<evidence type="ECO:0000256" key="8">
    <source>
        <dbReference type="ARBA" id="ARBA00023170"/>
    </source>
</evidence>
<gene>
    <name evidence="15" type="ORF">SAMN05421747_1116</name>
</gene>
<keyword evidence="6 11" id="KW-0798">TonB box</keyword>
<keyword evidence="5 12" id="KW-0732">Signal</keyword>
<feature type="domain" description="TonB-dependent receptor-like beta-barrel" evidence="13">
    <location>
        <begin position="392"/>
        <end position="945"/>
    </location>
</feature>
<dbReference type="STRING" id="623281.SAMN05421747_1116"/>
<dbReference type="Gene3D" id="2.40.170.20">
    <property type="entry name" value="TonB-dependent receptor, beta-barrel domain"/>
    <property type="match status" value="1"/>
</dbReference>